<proteinExistence type="predicted"/>
<dbReference type="Pfam" id="PF26308">
    <property type="entry name" value="YopA_M"/>
    <property type="match status" value="1"/>
</dbReference>
<sequence>MKNVSDAILSPNLEYGINEDITVYDGRFCVYLDKKYRCNGKIFLKVSQPSAICFKARIVSVGKENTEPLGYDDAIIEVHGYKLASITVKRIKDGFVEGYINSDCIKSKNTYVSRLEFELLNVDKIPGKLIKHKDKLYAGRIEFEINGYVVTIDKRYDYRREFYEEMIEKSGTATTHIGTIKRKDGSVFKTNNMMGFIDRICIAFSFACGRHISFSAMRGYRDGIEVYRAWNEGIVTPFKFLPTWTDTLTNYRNYEKYMELMCRRLEDYYYGPTLKNVTDWYIDALNNITMDNDIISVQIALESLSYVVLVEKAKILTDSEFDRNSASKNIRMLLDVCSIPYGKDEMNFFSGEIREEFDDGVDLINYYRNRIVHPSKRRNKFYISAEDVWNILSIGISYIELAVLYVIGYKGEYSNRLEDRSFGKVDVVPWA</sequence>
<evidence type="ECO:0000259" key="1">
    <source>
        <dbReference type="Pfam" id="PF26308"/>
    </source>
</evidence>
<name>A0A544QWX5_9FIRM</name>
<dbReference type="InterPro" id="IPR058684">
    <property type="entry name" value="YopA_M"/>
</dbReference>
<accession>A0A544QWX5</accession>
<comment type="caution">
    <text evidence="2">The sequence shown here is derived from an EMBL/GenBank/DDBJ whole genome shotgun (WGS) entry which is preliminary data.</text>
</comment>
<dbReference type="AlphaFoldDB" id="A0A544QWX5"/>
<dbReference type="EMBL" id="SGJB01000003">
    <property type="protein sequence ID" value="TQQ85203.1"/>
    <property type="molecule type" value="Genomic_DNA"/>
</dbReference>
<gene>
    <name evidence="2" type="ORF">EXD82_02040</name>
</gene>
<reference evidence="2 3" key="1">
    <citation type="submission" date="2019-02" db="EMBL/GenBank/DDBJ databases">
        <title>Peptostreptococcaceae bacterium ZHW00191 nov., a new bacterium isolated from the human gut.</title>
        <authorList>
            <person name="Zhou H.-W."/>
            <person name="Chen X.-J."/>
        </authorList>
    </citation>
    <scope>NUCLEOTIDE SEQUENCE [LARGE SCALE GENOMIC DNA]</scope>
    <source>
        <strain evidence="2 3">ZHW00191</strain>
    </source>
</reference>
<dbReference type="RefSeq" id="WP_142535260.1">
    <property type="nucleotide sequence ID" value="NZ_SGJB01000003.1"/>
</dbReference>
<protein>
    <recommendedName>
        <fullName evidence="1">YopA central domain-containing protein</fullName>
    </recommendedName>
</protein>
<dbReference type="OrthoDB" id="2443673at2"/>
<evidence type="ECO:0000313" key="2">
    <source>
        <dbReference type="EMBL" id="TQQ85203.1"/>
    </source>
</evidence>
<evidence type="ECO:0000313" key="3">
    <source>
        <dbReference type="Proteomes" id="UP000317863"/>
    </source>
</evidence>
<keyword evidence="3" id="KW-1185">Reference proteome</keyword>
<dbReference type="Proteomes" id="UP000317863">
    <property type="component" value="Unassembled WGS sequence"/>
</dbReference>
<feature type="domain" description="YopA central" evidence="1">
    <location>
        <begin position="107"/>
        <end position="240"/>
    </location>
</feature>
<organism evidence="2 3">
    <name type="scientific">Peptacetobacter hominis</name>
    <dbReference type="NCBI Taxonomy" id="2743610"/>
    <lineage>
        <taxon>Bacteria</taxon>
        <taxon>Bacillati</taxon>
        <taxon>Bacillota</taxon>
        <taxon>Clostridia</taxon>
        <taxon>Peptostreptococcales</taxon>
        <taxon>Peptostreptococcaceae</taxon>
        <taxon>Peptacetobacter</taxon>
    </lineage>
</organism>